<evidence type="ECO:0000256" key="4">
    <source>
        <dbReference type="ARBA" id="ARBA00022833"/>
    </source>
</evidence>
<dbReference type="AlphaFoldDB" id="A0A9N7JNN4"/>
<keyword evidence="3" id="KW-0378">Hydrolase</keyword>
<evidence type="ECO:0000256" key="3">
    <source>
        <dbReference type="ARBA" id="ARBA00022801"/>
    </source>
</evidence>
<dbReference type="Proteomes" id="UP000280586">
    <property type="component" value="Chromosome"/>
</dbReference>
<reference evidence="6 8" key="1">
    <citation type="submission" date="2017-09" db="EMBL/GenBank/DDBJ databases">
        <authorList>
            <person name="Thomas P."/>
            <person name="Seyboldt C."/>
        </authorList>
    </citation>
    <scope>NUCLEOTIDE SEQUENCE [LARGE SCALE GENOMIC DNA]</scope>
    <source>
        <strain evidence="6 8">DSM 7534</strain>
    </source>
</reference>
<dbReference type="RefSeq" id="WP_066678499.1">
    <property type="nucleotide sequence ID" value="NZ_CABMIZ010000045.1"/>
</dbReference>
<accession>A0A9N7JNN4</accession>
<comment type="cofactor">
    <cofactor evidence="1">
        <name>Zn(2+)</name>
        <dbReference type="ChEBI" id="CHEBI:29105"/>
    </cofactor>
</comment>
<proteinExistence type="predicted"/>
<dbReference type="KEGG" id="csep:CP523_14225"/>
<dbReference type="OrthoDB" id="9802248at2"/>
<keyword evidence="4" id="KW-0862">Zinc</keyword>
<dbReference type="Gene3D" id="3.60.15.10">
    <property type="entry name" value="Ribonuclease Z/Hydroxyacylglutathione hydrolase-like"/>
    <property type="match status" value="1"/>
</dbReference>
<dbReference type="GO" id="GO:0016787">
    <property type="term" value="F:hydrolase activity"/>
    <property type="evidence" value="ECO:0007669"/>
    <property type="project" value="UniProtKB-KW"/>
</dbReference>
<dbReference type="PANTHER" id="PTHR46233">
    <property type="entry name" value="HYDROXYACYLGLUTATHIONE HYDROLASE GLOC"/>
    <property type="match status" value="1"/>
</dbReference>
<reference evidence="7" key="2">
    <citation type="submission" date="2022-06" db="EMBL/GenBank/DDBJ databases">
        <authorList>
            <person name="Holder M.E."/>
            <person name="Ajami N.J."/>
            <person name="Petrosino J.F."/>
        </authorList>
    </citation>
    <scope>NUCLEOTIDE SEQUENCE</scope>
    <source>
        <strain evidence="7">RMA 8861</strain>
    </source>
</reference>
<dbReference type="EMBL" id="CP099799">
    <property type="protein sequence ID" value="USS02090.1"/>
    <property type="molecule type" value="Genomic_DNA"/>
</dbReference>
<dbReference type="InterPro" id="IPR001279">
    <property type="entry name" value="Metallo-B-lactamas"/>
</dbReference>
<evidence type="ECO:0000313" key="6">
    <source>
        <dbReference type="EMBL" id="AYE35494.1"/>
    </source>
</evidence>
<dbReference type="Pfam" id="PF00753">
    <property type="entry name" value="Lactamase_B"/>
    <property type="match status" value="1"/>
</dbReference>
<dbReference type="InterPro" id="IPR051453">
    <property type="entry name" value="MBL_Glyoxalase_II"/>
</dbReference>
<dbReference type="EMBL" id="CP023671">
    <property type="protein sequence ID" value="AYE35494.1"/>
    <property type="molecule type" value="Genomic_DNA"/>
</dbReference>
<evidence type="ECO:0000256" key="1">
    <source>
        <dbReference type="ARBA" id="ARBA00001947"/>
    </source>
</evidence>
<dbReference type="GeneID" id="303561841"/>
<organism evidence="6 8">
    <name type="scientific">Clostridium septicum</name>
    <dbReference type="NCBI Taxonomy" id="1504"/>
    <lineage>
        <taxon>Bacteria</taxon>
        <taxon>Bacillati</taxon>
        <taxon>Bacillota</taxon>
        <taxon>Clostridia</taxon>
        <taxon>Eubacteriales</taxon>
        <taxon>Clostridiaceae</taxon>
        <taxon>Clostridium</taxon>
    </lineage>
</organism>
<dbReference type="GO" id="GO:0046872">
    <property type="term" value="F:metal ion binding"/>
    <property type="evidence" value="ECO:0007669"/>
    <property type="project" value="UniProtKB-KW"/>
</dbReference>
<sequence length="199" mass="22181">MIIKTIPAGSLQANCYIVMDEDTKEAVVMDPGGDSDWIIKTIESIGAKIKYILLTHAHADHDGGVVDLKKKYDVPVYMNKAEEEYMEKDNFVFGRIPKFYSFINDGDILKIGSLEIKCLHTPGHTKGGMCFLIEDKVFTGDTLFQGSIGRTDFSGGDFNEIIKSINDKLLVLPNNVEVYPGHGPKSTIIFEKMRNPFLA</sequence>
<name>A0A9N7JNN4_CLOSE</name>
<evidence type="ECO:0000313" key="8">
    <source>
        <dbReference type="Proteomes" id="UP000280586"/>
    </source>
</evidence>
<dbReference type="Proteomes" id="UP001055437">
    <property type="component" value="Chromosome"/>
</dbReference>
<evidence type="ECO:0000313" key="9">
    <source>
        <dbReference type="Proteomes" id="UP001055437"/>
    </source>
</evidence>
<gene>
    <name evidence="6" type="ORF">CP523_14225</name>
    <name evidence="7" type="ORF">NH397_06625</name>
</gene>
<dbReference type="SMART" id="SM00849">
    <property type="entry name" value="Lactamase_B"/>
    <property type="match status" value="1"/>
</dbReference>
<evidence type="ECO:0000256" key="2">
    <source>
        <dbReference type="ARBA" id="ARBA00022723"/>
    </source>
</evidence>
<evidence type="ECO:0000313" key="7">
    <source>
        <dbReference type="EMBL" id="USS02090.1"/>
    </source>
</evidence>
<dbReference type="PANTHER" id="PTHR46233:SF3">
    <property type="entry name" value="HYDROXYACYLGLUTATHIONE HYDROLASE GLOC"/>
    <property type="match status" value="1"/>
</dbReference>
<feature type="domain" description="Metallo-beta-lactamase" evidence="5">
    <location>
        <begin position="12"/>
        <end position="182"/>
    </location>
</feature>
<protein>
    <submittedName>
        <fullName evidence="6">MBL fold metallo-hydrolase</fullName>
    </submittedName>
</protein>
<evidence type="ECO:0000259" key="5">
    <source>
        <dbReference type="SMART" id="SM00849"/>
    </source>
</evidence>
<dbReference type="SUPFAM" id="SSF56281">
    <property type="entry name" value="Metallo-hydrolase/oxidoreductase"/>
    <property type="match status" value="1"/>
</dbReference>
<dbReference type="InterPro" id="IPR036866">
    <property type="entry name" value="RibonucZ/Hydroxyglut_hydro"/>
</dbReference>
<keyword evidence="2" id="KW-0479">Metal-binding</keyword>
<dbReference type="CDD" id="cd06262">
    <property type="entry name" value="metallo-hydrolase-like_MBL-fold"/>
    <property type="match status" value="1"/>
</dbReference>
<keyword evidence="9" id="KW-1185">Reference proteome</keyword>